<proteinExistence type="predicted"/>
<evidence type="ECO:0000313" key="6">
    <source>
        <dbReference type="Proteomes" id="UP000368512"/>
    </source>
</evidence>
<dbReference type="EMBL" id="JACAVN010000002">
    <property type="protein sequence ID" value="NYA01147.1"/>
    <property type="molecule type" value="Genomic_DNA"/>
</dbReference>
<dbReference type="AlphaFoldDB" id="A0A392YE30"/>
<accession>A0A392YE30</accession>
<dbReference type="RefSeq" id="WP_003724907.1">
    <property type="nucleotide sequence ID" value="NC_021827.1"/>
</dbReference>
<dbReference type="EMBL" id="AANEHK010000001">
    <property type="protein sequence ID" value="EDO0984735.1"/>
    <property type="molecule type" value="Genomic_DNA"/>
</dbReference>
<evidence type="ECO:0000313" key="3">
    <source>
        <dbReference type="EMBL" id="EDO0984735.1"/>
    </source>
</evidence>
<reference evidence="3 7" key="4">
    <citation type="submission" date="2019-08" db="EMBL/GenBank/DDBJ databases">
        <authorList>
            <person name="Ashton P.M."/>
            <person name="Dallman T."/>
            <person name="Nair S."/>
            <person name="De Pinna E."/>
            <person name="Peters T."/>
            <person name="Grant K."/>
        </authorList>
    </citation>
    <scope>NUCLEOTIDE SEQUENCE [LARGE SCALE GENOMIC DNA]</scope>
    <source>
        <strain evidence="3 7">788324</strain>
    </source>
</reference>
<evidence type="ECO:0000313" key="7">
    <source>
        <dbReference type="Proteomes" id="UP000467536"/>
    </source>
</evidence>
<dbReference type="Proteomes" id="UP000467536">
    <property type="component" value="Unassembled WGS sequence"/>
</dbReference>
<dbReference type="Proteomes" id="UP000840039">
    <property type="component" value="Unassembled WGS sequence"/>
</dbReference>
<name>A0A392YE30_LISMN</name>
<sequence>MQLSKAEVLASKVSDEIEERLGDKISSSFSIYKTQDEPWIEFSIEFSAYNFFNIILNYDRGSFGCSIVNGGLGIAQTNTQKWYDKADMDIFCKELQEQLELRIPDKFLVYNGWK</sequence>
<reference evidence="2 8" key="3">
    <citation type="submission" date="2019-04" db="EMBL/GenBank/DDBJ databases">
        <authorList>
            <consortium name="GenomeTrakr network: Whole genome sequencing for foodborne pathogen traceback"/>
        </authorList>
    </citation>
    <scope>NUCLEOTIDE SEQUENCE [LARGE SCALE GENOMIC DNA]</scope>
    <source>
        <strain evidence="2 8">CFSAN072474</strain>
    </source>
</reference>
<evidence type="ECO:0000313" key="9">
    <source>
        <dbReference type="Proteomes" id="UP000544530"/>
    </source>
</evidence>
<reference evidence="4" key="1">
    <citation type="journal article" date="2018" name="Genome Biol.">
        <title>SKESA: strategic k-mer extension for scrupulous assemblies.</title>
        <authorList>
            <person name="Souvorov A."/>
            <person name="Agarwala R."/>
            <person name="Lipman D.J."/>
        </authorList>
    </citation>
    <scope>NUCLEOTIDE SEQUENCE [LARGE SCALE GENOMIC DNA]</scope>
    <source>
        <strain evidence="4">09CEB371LM</strain>
    </source>
</reference>
<evidence type="ECO:0000313" key="8">
    <source>
        <dbReference type="Proteomes" id="UP000522199"/>
    </source>
</evidence>
<evidence type="ECO:0000313" key="1">
    <source>
        <dbReference type="EMBL" id="EAC7481476.1"/>
    </source>
</evidence>
<dbReference type="EMBL" id="DAAEEB010000003">
    <property type="protein sequence ID" value="HAA8052838.1"/>
    <property type="molecule type" value="Genomic_DNA"/>
</dbReference>
<evidence type="ECO:0000313" key="4">
    <source>
        <dbReference type="EMBL" id="HAA8052838.1"/>
    </source>
</evidence>
<organism evidence="2 8">
    <name type="scientific">Listeria monocytogenes</name>
    <dbReference type="NCBI Taxonomy" id="1639"/>
    <lineage>
        <taxon>Bacteria</taxon>
        <taxon>Bacillati</taxon>
        <taxon>Bacillota</taxon>
        <taxon>Bacilli</taxon>
        <taxon>Bacillales</taxon>
        <taxon>Listeriaceae</taxon>
        <taxon>Listeria</taxon>
    </lineage>
</organism>
<dbReference type="Proteomes" id="UP000368512">
    <property type="component" value="Unassembled WGS sequence"/>
</dbReference>
<reference evidence="4" key="5">
    <citation type="submission" date="2019-10" db="EMBL/GenBank/DDBJ databases">
        <authorList>
            <consortium name="NCBI Pathogen Detection Project"/>
        </authorList>
    </citation>
    <scope>NUCLEOTIDE SEQUENCE</scope>
    <source>
        <strain evidence="4">09CEB371LM</strain>
    </source>
</reference>
<dbReference type="Proteomes" id="UP000522199">
    <property type="component" value="Unassembled WGS sequence"/>
</dbReference>
<dbReference type="KEGG" id="lmv:Y193_00840"/>
<evidence type="ECO:0000313" key="2">
    <source>
        <dbReference type="EMBL" id="EAG9386773.1"/>
    </source>
</evidence>
<dbReference type="EMBL" id="AABEKY010000002">
    <property type="protein sequence ID" value="EAG9386773.1"/>
    <property type="molecule type" value="Genomic_DNA"/>
</dbReference>
<gene>
    <name evidence="2" type="ORF">CW845_04655</name>
    <name evidence="1" type="ORF">DQ70_12355</name>
    <name evidence="3" type="ORF">FV747_01825</name>
    <name evidence="4" type="ORF">GHH22_06670</name>
    <name evidence="5" type="ORF">HZJ64_04820</name>
</gene>
<dbReference type="Proteomes" id="UP000544530">
    <property type="component" value="Unassembled WGS sequence"/>
</dbReference>
<comment type="caution">
    <text evidence="2">The sequence shown here is derived from an EMBL/GenBank/DDBJ whole genome shotgun (WGS) entry which is preliminary data.</text>
</comment>
<dbReference type="EMBL" id="AAAJWF010000008">
    <property type="protein sequence ID" value="EAC7481476.1"/>
    <property type="molecule type" value="Genomic_DNA"/>
</dbReference>
<protein>
    <submittedName>
        <fullName evidence="2">Uncharacterized protein</fullName>
    </submittedName>
</protein>
<reference evidence="1 6" key="2">
    <citation type="submission" date="2018-06" db="EMBL/GenBank/DDBJ databases">
        <authorList>
            <consortium name="GenomeTrakr: Next Generation Sequencing Network for Food Pathogen Tracability"/>
        </authorList>
    </citation>
    <scope>NUCLEOTIDE SEQUENCE [LARGE SCALE GENOMIC DNA]</scope>
    <source>
        <strain evidence="1 6">CFSAN008042</strain>
    </source>
</reference>
<evidence type="ECO:0000313" key="5">
    <source>
        <dbReference type="EMBL" id="NYA01147.1"/>
    </source>
</evidence>
<reference evidence="5 9" key="6">
    <citation type="submission" date="2020-06" db="EMBL/GenBank/DDBJ databases">
        <title>Two Listeria outbreaks in Switzerland in 2018 and 2020.</title>
        <authorList>
            <person name="Stevens M.J.A."/>
            <person name="Bloemberg G."/>
            <person name="Nusch-Inderbinnen M."/>
            <person name="Stephan R."/>
        </authorList>
    </citation>
    <scope>NUCLEOTIDE SEQUENCE [LARGE SCALE GENOMIC DNA]</scope>
    <source>
        <strain evidence="5 9">N18-0707</strain>
    </source>
</reference>